<dbReference type="InterPro" id="IPR056490">
    <property type="entry name" value="Rcc01698_C"/>
</dbReference>
<feature type="domain" description="Tip attachment protein J" evidence="2">
    <location>
        <begin position="808"/>
        <end position="968"/>
    </location>
</feature>
<dbReference type="CDD" id="cd19607">
    <property type="entry name" value="GTA_TIM-barrel-like"/>
    <property type="match status" value="1"/>
</dbReference>
<dbReference type="Pfam" id="PF13547">
    <property type="entry name" value="GTA_TIM"/>
    <property type="match status" value="1"/>
</dbReference>
<dbReference type="EMBL" id="FXYH01000001">
    <property type="protein sequence ID" value="SMX33380.1"/>
    <property type="molecule type" value="Genomic_DNA"/>
</dbReference>
<organism evidence="4 5">
    <name type="scientific">Pelagimonas varians</name>
    <dbReference type="NCBI Taxonomy" id="696760"/>
    <lineage>
        <taxon>Bacteria</taxon>
        <taxon>Pseudomonadati</taxon>
        <taxon>Pseudomonadota</taxon>
        <taxon>Alphaproteobacteria</taxon>
        <taxon>Rhodobacterales</taxon>
        <taxon>Roseobacteraceae</taxon>
        <taxon>Pelagimonas</taxon>
    </lineage>
</organism>
<dbReference type="Pfam" id="PF13550">
    <property type="entry name" value="Phage-tail_3"/>
    <property type="match status" value="1"/>
</dbReference>
<sequence>MATILLSAAGAALGSSMGGSLLGLSMTAVGRFIGASVGRSLDQRLLGQGSDVIETGRIERFRLSGAGEGAPIAQVYGRMRVGGHVIWATEFKEHVKKSGGGGKGGPSQPTVKAFSYSISIAVALCEGEITGVNRVWADGAEVPVKDLNMQVYYGSQDQQPDPTMEAIEGTGLVPAYRGTAYVVMENLQLASFGNRVPQFSFEVTRPELADSEDVPLAVKGVAVVPGTGEYGLATEPVYLTYWKFGLELPIDWIKLPSKRGVVNVNSPSEQPDFNTSLTQLQDELPNCGATSLVVSWFGNDLRCGSCEIKPKIEQKEFDSDDMPWGVSGLDRETADLVPTIDEQVVYGGTPTDKSVVQAIRRMAAQGLKVMYYPFILMDQLEINGLQDPWTGGPDQPRLPWRGRITLSHAPGQSGSPDQTPDADSEVADFFGTASAADFGVVDGTVVYSGPDEWGYRRFILHQAALCALAGDVDAFCIGSEMRGLTQIRGANGFPAVEQLKLLAAECRVLLGTQVKISYAADWSEYFGYHPQDGSGDLYFHLDPLWSDANIDFVGIDNYMPLADWRDGTEHADAHWGTVYDTDYLKSNIEGGEGYDWYYASPAARDSQDRVPIDDGAYDEPWVWRYKDIRNWWGQPHHERRAGVRDNAPTSWQPQSKPIWFTELGCAAINKGANQPNKFLDPKSSESSLPHYSNGLRDETIQRQYLRAMLSHWGNDSNNPVSDIYGGQMLDMDHAFVWAWDARPFPWFPANDTLWSDGPNYRRGHWINGRVSARSLASVVTEICNRAGVGQIDTTGLYGVVRGFVEPNISDGRRALQSLMLAYGFDAIERDGQLVFRMRDGLKAVDIAYEDLAISDEIDGDLSEVRAAEAEMAGRVRLRFVLADADHQVAAEEAVLPDEETHAVAESELALAMTRGEGLQTAERWLAEARVGRDSLRFALPPSKLSLGAGDIVRLPSKSGPTLARIDRVDVMDHQIVDAVRIEPDVYEASDYAEDSVTLRPFTPAMPVMPIFMDLPLMGGDEIAHAPHLALAAEPWTGAVAVYDSATDADYSLVDTISAQSAVGITETSFPAAQAGLIDRGDALQVQLLSGALQSVSDEALLSGANLMAIGDGTSGNWELFQFRDAQLLSEDRWLVSHRLRGQAGSDGIMPAVWPAGSLVVLLDGAPSQIPLSAAQRRIERHYRIGQANRSYDDAVFVHQVQAFEGNGLRPYRPAHLKTTVLVGEMNASDSDAAASMPTLMADLMISWVRRTRIDGDDWEGFEVPLGEDKETYIVRVQQGDTIVRETQTAVAQWTYSALNRFLDGISGPFQIAVAQVSERFGPGPFAVIDCQP</sequence>
<evidence type="ECO:0000259" key="2">
    <source>
        <dbReference type="Pfam" id="PF13550"/>
    </source>
</evidence>
<dbReference type="Proteomes" id="UP000220836">
    <property type="component" value="Unassembled WGS sequence"/>
</dbReference>
<dbReference type="SUPFAM" id="SSF51445">
    <property type="entry name" value="(Trans)glycosidases"/>
    <property type="match status" value="1"/>
</dbReference>
<dbReference type="Gene3D" id="3.20.20.80">
    <property type="entry name" value="Glycosidases"/>
    <property type="match status" value="1"/>
</dbReference>
<evidence type="ECO:0000259" key="3">
    <source>
        <dbReference type="Pfam" id="PF23666"/>
    </source>
</evidence>
<dbReference type="Pfam" id="PF23666">
    <property type="entry name" value="Rcc01698_C"/>
    <property type="match status" value="1"/>
</dbReference>
<dbReference type="InterPro" id="IPR025195">
    <property type="entry name" value="GTA_TIM_dom"/>
</dbReference>
<proteinExistence type="predicted"/>
<evidence type="ECO:0008006" key="6">
    <source>
        <dbReference type="Google" id="ProtNLM"/>
    </source>
</evidence>
<protein>
    <recommendedName>
        <fullName evidence="6">Host specificity protein</fullName>
    </recommendedName>
</protein>
<feature type="domain" description="GTA TIM-barrel-like" evidence="1">
    <location>
        <begin position="453"/>
        <end position="748"/>
    </location>
</feature>
<dbReference type="InterPro" id="IPR017853">
    <property type="entry name" value="GH"/>
</dbReference>
<dbReference type="InterPro" id="IPR032876">
    <property type="entry name" value="J_dom"/>
</dbReference>
<accession>A0A238JRU9</accession>
<evidence type="ECO:0000313" key="4">
    <source>
        <dbReference type="EMBL" id="SMX33380.1"/>
    </source>
</evidence>
<keyword evidence="5" id="KW-1185">Reference proteome</keyword>
<gene>
    <name evidence="4" type="ORF">PEV8663_00226</name>
</gene>
<dbReference type="OrthoDB" id="8445115at2"/>
<dbReference type="RefSeq" id="WP_097802776.1">
    <property type="nucleotide sequence ID" value="NZ_FXYH01000001.1"/>
</dbReference>
<evidence type="ECO:0000259" key="1">
    <source>
        <dbReference type="Pfam" id="PF13547"/>
    </source>
</evidence>
<reference evidence="4 5" key="1">
    <citation type="submission" date="2017-05" db="EMBL/GenBank/DDBJ databases">
        <authorList>
            <person name="Song R."/>
            <person name="Chenine A.L."/>
            <person name="Ruprecht R.M."/>
        </authorList>
    </citation>
    <scope>NUCLEOTIDE SEQUENCE [LARGE SCALE GENOMIC DNA]</scope>
    <source>
        <strain evidence="4 5">CECT 8663</strain>
    </source>
</reference>
<feature type="domain" description="Rcc01698-like C-terminal" evidence="3">
    <location>
        <begin position="1061"/>
        <end position="1160"/>
    </location>
</feature>
<name>A0A238JRU9_9RHOB</name>
<evidence type="ECO:0000313" key="5">
    <source>
        <dbReference type="Proteomes" id="UP000220836"/>
    </source>
</evidence>